<reference evidence="3" key="1">
    <citation type="submission" date="2018-11" db="EMBL/GenBank/DDBJ databases">
        <title>Complete genome sequence of Paenibacillus sp. ML311-T8.</title>
        <authorList>
            <person name="Nam Y.-D."/>
            <person name="Kang J."/>
            <person name="Chung W.-H."/>
            <person name="Park Y.S."/>
        </authorList>
    </citation>
    <scope>NUCLEOTIDE SEQUENCE [LARGE SCALE GENOMIC DNA]</scope>
    <source>
        <strain evidence="3">ML311-T8</strain>
    </source>
</reference>
<evidence type="ECO:0008006" key="4">
    <source>
        <dbReference type="Google" id="ProtNLM"/>
    </source>
</evidence>
<protein>
    <recommendedName>
        <fullName evidence="4">ABC transporter substrate-binding protein</fullName>
    </recommendedName>
</protein>
<evidence type="ECO:0000313" key="2">
    <source>
        <dbReference type="EMBL" id="QGQ98898.1"/>
    </source>
</evidence>
<name>A0A6B8RUT9_9BACL</name>
<evidence type="ECO:0000256" key="1">
    <source>
        <dbReference type="SAM" id="SignalP"/>
    </source>
</evidence>
<organism evidence="2 3">
    <name type="scientific">Paenibacillus psychroresistens</name>
    <dbReference type="NCBI Taxonomy" id="1778678"/>
    <lineage>
        <taxon>Bacteria</taxon>
        <taxon>Bacillati</taxon>
        <taxon>Bacillota</taxon>
        <taxon>Bacilli</taxon>
        <taxon>Bacillales</taxon>
        <taxon>Paenibacillaceae</taxon>
        <taxon>Paenibacillus</taxon>
    </lineage>
</organism>
<proteinExistence type="predicted"/>
<feature type="signal peptide" evidence="1">
    <location>
        <begin position="1"/>
        <end position="27"/>
    </location>
</feature>
<dbReference type="OrthoDB" id="9805474at2"/>
<dbReference type="Gene3D" id="3.40.50.2300">
    <property type="match status" value="2"/>
</dbReference>
<feature type="chain" id="PRO_5038335093" description="ABC transporter substrate-binding protein" evidence="1">
    <location>
        <begin position="28"/>
        <end position="325"/>
    </location>
</feature>
<dbReference type="Proteomes" id="UP000426246">
    <property type="component" value="Chromosome"/>
</dbReference>
<dbReference type="RefSeq" id="WP_155704002.1">
    <property type="nucleotide sequence ID" value="NZ_CP034235.1"/>
</dbReference>
<dbReference type="AlphaFoldDB" id="A0A6B8RUT9"/>
<evidence type="ECO:0000313" key="3">
    <source>
        <dbReference type="Proteomes" id="UP000426246"/>
    </source>
</evidence>
<dbReference type="EMBL" id="CP034235">
    <property type="protein sequence ID" value="QGQ98898.1"/>
    <property type="molecule type" value="Genomic_DNA"/>
</dbReference>
<sequence length="325" mass="35791">MPATSRFSKTLILLLVLLILIASSVLAQPVNAAEPPPMKKILILNAQTPEFPIHTIFTKAVKDEMLRLGYTNIEYYSEYLELNLYQTEPNYIDSLSQLLKQKYTTNKPDVIMVNGVYGAPFMIQYGKQLFPGVPVVITSNDFEGFSDMQLPADYSGISGIMDLSKSIQLILNNHSGTKKIDIIIGASEIEVKLMATFKKKANFYSDKVTFEYLNELSFPQILETVHNTDPHTAILVLYIYKDAAGTNFVPSKASREVTQSANAPVYGIYEPYLGVGIVGGNLLSFAVLGKKAAAQAIDFLAGNRTYDKIIEKVPASAAAHSNFGL</sequence>
<keyword evidence="1" id="KW-0732">Signal</keyword>
<accession>A0A6B8RUT9</accession>
<keyword evidence="3" id="KW-1185">Reference proteome</keyword>
<gene>
    <name evidence="2" type="ORF">EHS13_30480</name>
</gene>
<dbReference type="KEGG" id="ppsc:EHS13_30480"/>